<organism evidence="1 2">
    <name type="scientific">Butyrivibrio hungatei</name>
    <dbReference type="NCBI Taxonomy" id="185008"/>
    <lineage>
        <taxon>Bacteria</taxon>
        <taxon>Bacillati</taxon>
        <taxon>Bacillota</taxon>
        <taxon>Clostridia</taxon>
        <taxon>Lachnospirales</taxon>
        <taxon>Lachnospiraceae</taxon>
        <taxon>Butyrivibrio</taxon>
    </lineage>
</organism>
<dbReference type="KEGG" id="bhu:bhn_I1753"/>
<dbReference type="EMBL" id="CP017831">
    <property type="protein sequence ID" value="AOZ96786.1"/>
    <property type="molecule type" value="Genomic_DNA"/>
</dbReference>
<gene>
    <name evidence="1" type="ORF">bhn_I1753</name>
</gene>
<evidence type="ECO:0000313" key="2">
    <source>
        <dbReference type="Proteomes" id="UP000179284"/>
    </source>
</evidence>
<sequence>MYKLIFVDVDKAPDDILMMQLGMLKERNKARVIGVRSVEAVAAPSLGNIFDEFLTCNEGASFTTIQKYCEDFKVSVNEALVIGDYSPDSNISGYKVQRPSDMAASYKKAMELLRGYKRE</sequence>
<protein>
    <submittedName>
        <fullName evidence="1">Uncharacterized protein</fullName>
    </submittedName>
</protein>
<proteinExistence type="predicted"/>
<name>A0A1D9P2G0_9FIRM</name>
<dbReference type="Proteomes" id="UP000179284">
    <property type="component" value="Chromosome I"/>
</dbReference>
<evidence type="ECO:0000313" key="1">
    <source>
        <dbReference type="EMBL" id="AOZ96786.1"/>
    </source>
</evidence>
<dbReference type="AlphaFoldDB" id="A0A1D9P2G0"/>
<dbReference type="RefSeq" id="WP_071176448.1">
    <property type="nucleotide sequence ID" value="NZ_CP017831.1"/>
</dbReference>
<accession>A0A1D9P2G0</accession>
<reference evidence="2" key="1">
    <citation type="submission" date="2016-10" db="EMBL/GenBank/DDBJ databases">
        <title>The complete genome sequence of the rumen bacterium Butyrivibrio hungatei MB2003.</title>
        <authorList>
            <person name="Palevich N."/>
            <person name="Kelly W.J."/>
            <person name="Leahy S.C."/>
            <person name="Altermann E."/>
            <person name="Rakonjac J."/>
            <person name="Attwood G.T."/>
        </authorList>
    </citation>
    <scope>NUCLEOTIDE SEQUENCE [LARGE SCALE GENOMIC DNA]</scope>
    <source>
        <strain evidence="2">MB2003</strain>
    </source>
</reference>
<keyword evidence="2" id="KW-1185">Reference proteome</keyword>
<dbReference type="OrthoDB" id="2004624at2"/>